<feature type="chain" id="PRO_5020314969" description="Phytase-like domain-containing protein" evidence="1">
    <location>
        <begin position="24"/>
        <end position="317"/>
    </location>
</feature>
<gene>
    <name evidence="3" type="ORF">EV216_102170</name>
</gene>
<feature type="signal peptide" evidence="1">
    <location>
        <begin position="1"/>
        <end position="23"/>
    </location>
</feature>
<feature type="domain" description="Phytase-like" evidence="2">
    <location>
        <begin position="41"/>
        <end position="297"/>
    </location>
</feature>
<evidence type="ECO:0000313" key="4">
    <source>
        <dbReference type="Proteomes" id="UP000295277"/>
    </source>
</evidence>
<sequence>MPKRSGRELSLALLLALGIAAQAAADQALHLATLPIPKAAEFHGLSGIDLSPDGERFIAISDRGWFLTGRIAREDGRPVAFDPDRTRIHMLNMQGHRTRNHERDAEGLAVAPDGRIFVSFEVYHRVRVWRDIKGSAAWMPDLPDVDQLRPNAGIEALALGPDGALYALPEELVDVEGVPVYRFPLPPTRIRADGSRAGHYVRSQWSRAFSLPVRGRFKPVGADFGPDGLFYLLERDFVPPIGFRSRVRRFEFGPDGPRDETVLLETPVGLHGNLEGISVWQDDAGAIRLTMVTDDNGLALQRNEIVEYRIVSAPEEG</sequence>
<protein>
    <recommendedName>
        <fullName evidence="2">Phytase-like domain-containing protein</fullName>
    </recommendedName>
</protein>
<dbReference type="OrthoDB" id="9798693at2"/>
<dbReference type="RefSeq" id="WP_132693379.1">
    <property type="nucleotide sequence ID" value="NZ_SLVM01000002.1"/>
</dbReference>
<dbReference type="EMBL" id="SLVM01000002">
    <property type="protein sequence ID" value="TCM87615.1"/>
    <property type="molecule type" value="Genomic_DNA"/>
</dbReference>
<dbReference type="Proteomes" id="UP000295277">
    <property type="component" value="Unassembled WGS sequence"/>
</dbReference>
<comment type="caution">
    <text evidence="3">The sequence shown here is derived from an EMBL/GenBank/DDBJ whole genome shotgun (WGS) entry which is preliminary data.</text>
</comment>
<dbReference type="PIRSF" id="PIRSF031900">
    <property type="entry name" value="UCP031900"/>
    <property type="match status" value="1"/>
</dbReference>
<evidence type="ECO:0000256" key="1">
    <source>
        <dbReference type="SAM" id="SignalP"/>
    </source>
</evidence>
<proteinExistence type="predicted"/>
<dbReference type="InterPro" id="IPR014567">
    <property type="entry name" value="UCP031900"/>
</dbReference>
<dbReference type="Pfam" id="PF13449">
    <property type="entry name" value="Phytase-like"/>
    <property type="match status" value="1"/>
</dbReference>
<dbReference type="AlphaFoldDB" id="A0A4R1Z1W3"/>
<reference evidence="3 4" key="1">
    <citation type="submission" date="2019-03" db="EMBL/GenBank/DDBJ databases">
        <title>Genomic Encyclopedia of Type Strains, Phase IV (KMG-IV): sequencing the most valuable type-strain genomes for metagenomic binning, comparative biology and taxonomic classification.</title>
        <authorList>
            <person name="Goeker M."/>
        </authorList>
    </citation>
    <scope>NUCLEOTIDE SEQUENCE [LARGE SCALE GENOMIC DNA]</scope>
    <source>
        <strain evidence="3 4">DSM 21153</strain>
    </source>
</reference>
<dbReference type="SUPFAM" id="SSF63829">
    <property type="entry name" value="Calcium-dependent phosphotriesterase"/>
    <property type="match status" value="1"/>
</dbReference>
<dbReference type="InterPro" id="IPR027372">
    <property type="entry name" value="Phytase-like_dom"/>
</dbReference>
<keyword evidence="1" id="KW-0732">Signal</keyword>
<keyword evidence="4" id="KW-1185">Reference proteome</keyword>
<accession>A0A4R1Z1W3</accession>
<evidence type="ECO:0000259" key="2">
    <source>
        <dbReference type="Pfam" id="PF13449"/>
    </source>
</evidence>
<name>A0A4R1Z1W3_9RHOB</name>
<organism evidence="3 4">
    <name type="scientific">Rhodovulum steppense</name>
    <dbReference type="NCBI Taxonomy" id="540251"/>
    <lineage>
        <taxon>Bacteria</taxon>
        <taxon>Pseudomonadati</taxon>
        <taxon>Pseudomonadota</taxon>
        <taxon>Alphaproteobacteria</taxon>
        <taxon>Rhodobacterales</taxon>
        <taxon>Paracoccaceae</taxon>
        <taxon>Rhodovulum</taxon>
    </lineage>
</organism>
<evidence type="ECO:0000313" key="3">
    <source>
        <dbReference type="EMBL" id="TCM87615.1"/>
    </source>
</evidence>